<evidence type="ECO:0000313" key="8">
    <source>
        <dbReference type="EMBL" id="KAJ9153805.1"/>
    </source>
</evidence>
<gene>
    <name evidence="8" type="ORF">P3X46_027207</name>
</gene>
<dbReference type="PROSITE" id="PS00108">
    <property type="entry name" value="PROTEIN_KINASE_ST"/>
    <property type="match status" value="1"/>
</dbReference>
<keyword evidence="1" id="KW-0808">Transferase</keyword>
<keyword evidence="2 5" id="KW-0547">Nucleotide-binding</keyword>
<sequence length="451" mass="51117">MEWTRGPVIGRGSTATVSLATSVSSGELFAVKSTEPSKSMFLQKEQYYLSKLSCPYVVKYLGFDITDEESKPMYNICMEYVPGGSLHDAIQRHGGQLDELMIRLYTRDILRGLEYLHTNGLAHCDIKSKNVLVSKEGAKIADFGCAKFVEKVAGAMSEFSGTPAFMAPEVARGEEQGFPADLWALGCTIIEMATGNIPWTEHQNDPVSALYQIGFSSEVPKFPSWLTEKGQDFLSKCLRRDPKERWTAKELLDHPFLDDLDVELKEVEEFTMTSPSCVLDQDFWNSMEATLGGFSNSNSPAERIKKLVECTCPVDIPNWTWEEDEWIRVRSNFEGRDVISVDTPSVPTAFLASDSIIYEQELESLLFYEDLLMEFFLENENISSNSNVSISEGYDFVLENHNFETDNDKSCFLPSHFILVLCFSYLFLAKIFIDELKLSSLCFFRLSRDDR</sequence>
<dbReference type="SUPFAM" id="SSF56112">
    <property type="entry name" value="Protein kinase-like (PK-like)"/>
    <property type="match status" value="1"/>
</dbReference>
<dbReference type="InterPro" id="IPR011009">
    <property type="entry name" value="Kinase-like_dom_sf"/>
</dbReference>
<dbReference type="PROSITE" id="PS50011">
    <property type="entry name" value="PROTEIN_KINASE_DOM"/>
    <property type="match status" value="1"/>
</dbReference>
<evidence type="ECO:0000256" key="1">
    <source>
        <dbReference type="ARBA" id="ARBA00022679"/>
    </source>
</evidence>
<dbReference type="InterPro" id="IPR017441">
    <property type="entry name" value="Protein_kinase_ATP_BS"/>
</dbReference>
<dbReference type="Gene3D" id="1.10.510.10">
    <property type="entry name" value="Transferase(Phosphotransferase) domain 1"/>
    <property type="match status" value="1"/>
</dbReference>
<dbReference type="PANTHER" id="PTHR48011:SF76">
    <property type="entry name" value="MITOGEN-ACTIVATED PROTEIN KINASE KINASE KINASE 15"/>
    <property type="match status" value="1"/>
</dbReference>
<accession>A0ABQ9L2D7</accession>
<proteinExistence type="inferred from homology"/>
<dbReference type="EMBL" id="JARPOI010000015">
    <property type="protein sequence ID" value="KAJ9153805.1"/>
    <property type="molecule type" value="Genomic_DNA"/>
</dbReference>
<keyword evidence="4 5" id="KW-0067">ATP-binding</keyword>
<evidence type="ECO:0000256" key="2">
    <source>
        <dbReference type="ARBA" id="ARBA00022741"/>
    </source>
</evidence>
<dbReference type="Pfam" id="PF00069">
    <property type="entry name" value="Pkinase"/>
    <property type="match status" value="1"/>
</dbReference>
<comment type="caution">
    <text evidence="8">The sequence shown here is derived from an EMBL/GenBank/DDBJ whole genome shotgun (WGS) entry which is preliminary data.</text>
</comment>
<dbReference type="Proteomes" id="UP001174677">
    <property type="component" value="Chromosome 15"/>
</dbReference>
<feature type="binding site" evidence="5">
    <location>
        <position position="32"/>
    </location>
    <ligand>
        <name>ATP</name>
        <dbReference type="ChEBI" id="CHEBI:30616"/>
    </ligand>
</feature>
<dbReference type="SMART" id="SM00220">
    <property type="entry name" value="S_TKc"/>
    <property type="match status" value="1"/>
</dbReference>
<feature type="domain" description="Protein kinase" evidence="7">
    <location>
        <begin position="3"/>
        <end position="257"/>
    </location>
</feature>
<keyword evidence="9" id="KW-1185">Reference proteome</keyword>
<dbReference type="InterPro" id="IPR052751">
    <property type="entry name" value="Plant_MAPKKK"/>
</dbReference>
<comment type="similarity">
    <text evidence="6">Belongs to the protein kinase superfamily.</text>
</comment>
<reference evidence="8 9" key="1">
    <citation type="journal article" date="2023" name="Plant Biotechnol. J.">
        <title>Chromosome-level wild Hevea brasiliensis genome provides new tools for genomic-assisted breeding and valuable loci to elevate rubber yield.</title>
        <authorList>
            <person name="Cheng H."/>
            <person name="Song X."/>
            <person name="Hu Y."/>
            <person name="Wu T."/>
            <person name="Yang Q."/>
            <person name="An Z."/>
            <person name="Feng S."/>
            <person name="Deng Z."/>
            <person name="Wu W."/>
            <person name="Zeng X."/>
            <person name="Tu M."/>
            <person name="Wang X."/>
            <person name="Huang H."/>
        </authorList>
    </citation>
    <scope>NUCLEOTIDE SEQUENCE [LARGE SCALE GENOMIC DNA]</scope>
    <source>
        <strain evidence="8">MT/VB/25A 57/8</strain>
    </source>
</reference>
<dbReference type="InterPro" id="IPR000719">
    <property type="entry name" value="Prot_kinase_dom"/>
</dbReference>
<organism evidence="8 9">
    <name type="scientific">Hevea brasiliensis</name>
    <name type="common">Para rubber tree</name>
    <name type="synonym">Siphonia brasiliensis</name>
    <dbReference type="NCBI Taxonomy" id="3981"/>
    <lineage>
        <taxon>Eukaryota</taxon>
        <taxon>Viridiplantae</taxon>
        <taxon>Streptophyta</taxon>
        <taxon>Embryophyta</taxon>
        <taxon>Tracheophyta</taxon>
        <taxon>Spermatophyta</taxon>
        <taxon>Magnoliopsida</taxon>
        <taxon>eudicotyledons</taxon>
        <taxon>Gunneridae</taxon>
        <taxon>Pentapetalae</taxon>
        <taxon>rosids</taxon>
        <taxon>fabids</taxon>
        <taxon>Malpighiales</taxon>
        <taxon>Euphorbiaceae</taxon>
        <taxon>Crotonoideae</taxon>
        <taxon>Micrandreae</taxon>
        <taxon>Hevea</taxon>
    </lineage>
</organism>
<keyword evidence="3" id="KW-0418">Kinase</keyword>
<dbReference type="PANTHER" id="PTHR48011">
    <property type="entry name" value="CCR4-NOT TRANSCRIPTIONAL COMPLEX SUBUNIT CAF120-RELATED"/>
    <property type="match status" value="1"/>
</dbReference>
<evidence type="ECO:0000256" key="5">
    <source>
        <dbReference type="PROSITE-ProRule" id="PRU10141"/>
    </source>
</evidence>
<dbReference type="InterPro" id="IPR008271">
    <property type="entry name" value="Ser/Thr_kinase_AS"/>
</dbReference>
<name>A0ABQ9L2D7_HEVBR</name>
<evidence type="ECO:0000259" key="7">
    <source>
        <dbReference type="PROSITE" id="PS50011"/>
    </source>
</evidence>
<dbReference type="CDD" id="cd06606">
    <property type="entry name" value="STKc_MAPKKK"/>
    <property type="match status" value="1"/>
</dbReference>
<evidence type="ECO:0000256" key="3">
    <source>
        <dbReference type="ARBA" id="ARBA00022777"/>
    </source>
</evidence>
<evidence type="ECO:0000313" key="9">
    <source>
        <dbReference type="Proteomes" id="UP001174677"/>
    </source>
</evidence>
<dbReference type="PROSITE" id="PS00107">
    <property type="entry name" value="PROTEIN_KINASE_ATP"/>
    <property type="match status" value="1"/>
</dbReference>
<protein>
    <recommendedName>
        <fullName evidence="7">Protein kinase domain-containing protein</fullName>
    </recommendedName>
</protein>
<evidence type="ECO:0000256" key="4">
    <source>
        <dbReference type="ARBA" id="ARBA00022840"/>
    </source>
</evidence>
<keyword evidence="6" id="KW-0723">Serine/threonine-protein kinase</keyword>
<evidence type="ECO:0000256" key="6">
    <source>
        <dbReference type="RuleBase" id="RU000304"/>
    </source>
</evidence>